<accession>A0A438NB26</accession>
<dbReference type="EMBL" id="NAJM01000010">
    <property type="protein sequence ID" value="RVX72978.1"/>
    <property type="molecule type" value="Genomic_DNA"/>
</dbReference>
<comment type="caution">
    <text evidence="3">The sequence shown here is derived from an EMBL/GenBank/DDBJ whole genome shotgun (WGS) entry which is preliminary data.</text>
</comment>
<evidence type="ECO:0000313" key="3">
    <source>
        <dbReference type="EMBL" id="RVX72978.1"/>
    </source>
</evidence>
<keyword evidence="2" id="KW-0732">Signal</keyword>
<evidence type="ECO:0008006" key="5">
    <source>
        <dbReference type="Google" id="ProtNLM"/>
    </source>
</evidence>
<feature type="compositionally biased region" description="Basic and acidic residues" evidence="1">
    <location>
        <begin position="332"/>
        <end position="341"/>
    </location>
</feature>
<feature type="region of interest" description="Disordered" evidence="1">
    <location>
        <begin position="298"/>
        <end position="341"/>
    </location>
</feature>
<dbReference type="Proteomes" id="UP000288859">
    <property type="component" value="Unassembled WGS sequence"/>
</dbReference>
<evidence type="ECO:0000313" key="4">
    <source>
        <dbReference type="Proteomes" id="UP000288859"/>
    </source>
</evidence>
<reference evidence="3 4" key="1">
    <citation type="submission" date="2017-03" db="EMBL/GenBank/DDBJ databases">
        <title>Genomes of endolithic fungi from Antarctica.</title>
        <authorList>
            <person name="Coleine C."/>
            <person name="Masonjones S."/>
            <person name="Stajich J.E."/>
        </authorList>
    </citation>
    <scope>NUCLEOTIDE SEQUENCE [LARGE SCALE GENOMIC DNA]</scope>
    <source>
        <strain evidence="3 4">CCFEE 6314</strain>
    </source>
</reference>
<dbReference type="AlphaFoldDB" id="A0A438NB26"/>
<dbReference type="OrthoDB" id="1733656at2759"/>
<feature type="chain" id="PRO_5019490176" description="Protein BIG1" evidence="2">
    <location>
        <begin position="26"/>
        <end position="341"/>
    </location>
</feature>
<evidence type="ECO:0000256" key="1">
    <source>
        <dbReference type="SAM" id="MobiDB-lite"/>
    </source>
</evidence>
<proteinExistence type="predicted"/>
<protein>
    <recommendedName>
        <fullName evidence="5">Protein BIG1</fullName>
    </recommendedName>
</protein>
<evidence type="ECO:0000256" key="2">
    <source>
        <dbReference type="SAM" id="SignalP"/>
    </source>
</evidence>
<organism evidence="3 4">
    <name type="scientific">Exophiala mesophila</name>
    <name type="common">Black yeast-like fungus</name>
    <dbReference type="NCBI Taxonomy" id="212818"/>
    <lineage>
        <taxon>Eukaryota</taxon>
        <taxon>Fungi</taxon>
        <taxon>Dikarya</taxon>
        <taxon>Ascomycota</taxon>
        <taxon>Pezizomycotina</taxon>
        <taxon>Eurotiomycetes</taxon>
        <taxon>Chaetothyriomycetidae</taxon>
        <taxon>Chaetothyriales</taxon>
        <taxon>Herpotrichiellaceae</taxon>
        <taxon>Exophiala</taxon>
    </lineage>
</organism>
<sequence length="341" mass="37465">MKSSSTISLSSAFLLLPQIAFLVSATEPATSPPLTPYISTLLPPSTPALNLESWRSQLQLDASPLRPRIHWIYLSGRLECNGTVNVCESFDEAFAKGYHVLESQQQSLPNNYGNGQSNDAINQPPISISYVDCDAEPILCHSWLLKPPAIMHITVTPRTGEGDKTDIPILMRPIRLAPSNRSKVVGENEGVGDNKDDELYSSMTPMRAQQRLIPIINGARPITSFHPWDGLMNPFTGKLGKLGLNTKWGWLTHHYGWLPITRQSFFMCLLALARLAIWLWGPKPKQQAGTSLADRIVRPGALGHPSDGDLPLDQGSGEGDGLDTENGNQMGTDEHEGKKDR</sequence>
<name>A0A438NB26_EXOME</name>
<gene>
    <name evidence="3" type="ORF">B0A52_03331</name>
</gene>
<feature type="signal peptide" evidence="2">
    <location>
        <begin position="1"/>
        <end position="25"/>
    </location>
</feature>